<keyword evidence="1" id="KW-0238">DNA-binding</keyword>
<evidence type="ECO:0000313" key="1">
    <source>
        <dbReference type="EMBL" id="GFD15962.1"/>
    </source>
</evidence>
<sequence length="52" mass="6140">WSPLFDIDAPRMDGRDELNMPFDSLDQFLMKNDESEMLEKLYDECLQLIDGV</sequence>
<proteinExistence type="predicted"/>
<feature type="non-terminal residue" evidence="1">
    <location>
        <position position="1"/>
    </location>
</feature>
<organism evidence="1">
    <name type="scientific">Tanacetum cinerariifolium</name>
    <name type="common">Dalmatian daisy</name>
    <name type="synonym">Chrysanthemum cinerariifolium</name>
    <dbReference type="NCBI Taxonomy" id="118510"/>
    <lineage>
        <taxon>Eukaryota</taxon>
        <taxon>Viridiplantae</taxon>
        <taxon>Streptophyta</taxon>
        <taxon>Embryophyta</taxon>
        <taxon>Tracheophyta</taxon>
        <taxon>Spermatophyta</taxon>
        <taxon>Magnoliopsida</taxon>
        <taxon>eudicotyledons</taxon>
        <taxon>Gunneridae</taxon>
        <taxon>Pentapetalae</taxon>
        <taxon>asterids</taxon>
        <taxon>campanulids</taxon>
        <taxon>Asterales</taxon>
        <taxon>Asteraceae</taxon>
        <taxon>Asteroideae</taxon>
        <taxon>Anthemideae</taxon>
        <taxon>Anthemidinae</taxon>
        <taxon>Tanacetum</taxon>
    </lineage>
</organism>
<comment type="caution">
    <text evidence="1">The sequence shown here is derived from an EMBL/GenBank/DDBJ whole genome shotgun (WGS) entry which is preliminary data.</text>
</comment>
<dbReference type="AlphaFoldDB" id="A0A699TYC7"/>
<protein>
    <submittedName>
        <fullName evidence="1">Homeodomain-like protein</fullName>
    </submittedName>
</protein>
<keyword evidence="1" id="KW-0371">Homeobox</keyword>
<gene>
    <name evidence="1" type="ORF">Tci_887931</name>
</gene>
<name>A0A699TYC7_TANCI</name>
<dbReference type="GO" id="GO:0003677">
    <property type="term" value="F:DNA binding"/>
    <property type="evidence" value="ECO:0007669"/>
    <property type="project" value="UniProtKB-KW"/>
</dbReference>
<accession>A0A699TYC7</accession>
<dbReference type="EMBL" id="BKCJ011290167">
    <property type="protein sequence ID" value="GFD15962.1"/>
    <property type="molecule type" value="Genomic_DNA"/>
</dbReference>
<reference evidence="1" key="1">
    <citation type="journal article" date="2019" name="Sci. Rep.">
        <title>Draft genome of Tanacetum cinerariifolium, the natural source of mosquito coil.</title>
        <authorList>
            <person name="Yamashiro T."/>
            <person name="Shiraishi A."/>
            <person name="Satake H."/>
            <person name="Nakayama K."/>
        </authorList>
    </citation>
    <scope>NUCLEOTIDE SEQUENCE</scope>
</reference>